<organism evidence="1">
    <name type="scientific">Firmicutes phage HS16</name>
    <dbReference type="NCBI Taxonomy" id="3056394"/>
    <lineage>
        <taxon>Viruses</taxon>
    </lineage>
</organism>
<evidence type="ECO:0000313" key="1">
    <source>
        <dbReference type="EMBL" id="WLJ26285.1"/>
    </source>
</evidence>
<sequence>MKANRKTATGILRAYFEKSNIADGDDFEIQDYRKFPEDEREAYRRQCGVDDVFLQDYGKFTKYVKNKYLKRK</sequence>
<dbReference type="EMBL" id="OQ890324">
    <property type="protein sequence ID" value="WLJ26285.1"/>
    <property type="molecule type" value="Genomic_DNA"/>
</dbReference>
<reference evidence="1" key="1">
    <citation type="submission" date="2023-04" db="EMBL/GenBank/DDBJ databases">
        <title>The human skin virome in hidradenitis suppurativa patients.</title>
        <authorList>
            <person name="Jansen D."/>
        </authorList>
    </citation>
    <scope>NUCLEOTIDE SEQUENCE</scope>
    <source>
        <strain evidence="1">VC4_HSPhageA</strain>
    </source>
</reference>
<protein>
    <submittedName>
        <fullName evidence="1">Uncharacterized protein</fullName>
    </submittedName>
</protein>
<accession>A0AA49X4G6</accession>
<proteinExistence type="predicted"/>
<name>A0AA49X4G6_9VIRU</name>